<accession>A0ABQ9B384</accession>
<comment type="caution">
    <text evidence="2">The sequence shown here is derived from an EMBL/GenBank/DDBJ whole genome shotgun (WGS) entry which is preliminary data.</text>
</comment>
<reference evidence="2" key="2">
    <citation type="journal article" date="2023" name="Int. J. Mol. Sci.">
        <title>De Novo Assembly and Annotation of 11 Diverse Shrub Willow (Salix) Genomes Reveals Novel Gene Organization in Sex-Linked Regions.</title>
        <authorList>
            <person name="Hyden B."/>
            <person name="Feng K."/>
            <person name="Yates T.B."/>
            <person name="Jawdy S."/>
            <person name="Cereghino C."/>
            <person name="Smart L.B."/>
            <person name="Muchero W."/>
        </authorList>
    </citation>
    <scope>NUCLEOTIDE SEQUENCE</scope>
    <source>
        <tissue evidence="2">Shoot tip</tissue>
    </source>
</reference>
<organism evidence="2 3">
    <name type="scientific">Salix suchowensis</name>
    <dbReference type="NCBI Taxonomy" id="1278906"/>
    <lineage>
        <taxon>Eukaryota</taxon>
        <taxon>Viridiplantae</taxon>
        <taxon>Streptophyta</taxon>
        <taxon>Embryophyta</taxon>
        <taxon>Tracheophyta</taxon>
        <taxon>Spermatophyta</taxon>
        <taxon>Magnoliopsida</taxon>
        <taxon>eudicotyledons</taxon>
        <taxon>Gunneridae</taxon>
        <taxon>Pentapetalae</taxon>
        <taxon>rosids</taxon>
        <taxon>fabids</taxon>
        <taxon>Malpighiales</taxon>
        <taxon>Salicaceae</taxon>
        <taxon>Saliceae</taxon>
        <taxon>Salix</taxon>
    </lineage>
</organism>
<evidence type="ECO:0000313" key="3">
    <source>
        <dbReference type="Proteomes" id="UP001141253"/>
    </source>
</evidence>
<feature type="region of interest" description="Disordered" evidence="1">
    <location>
        <begin position="1"/>
        <end position="34"/>
    </location>
</feature>
<name>A0ABQ9B384_9ROSI</name>
<evidence type="ECO:0000256" key="1">
    <source>
        <dbReference type="SAM" id="MobiDB-lite"/>
    </source>
</evidence>
<reference evidence="2" key="1">
    <citation type="submission" date="2022-10" db="EMBL/GenBank/DDBJ databases">
        <authorList>
            <person name="Hyden B.L."/>
            <person name="Feng K."/>
            <person name="Yates T."/>
            <person name="Jawdy S."/>
            <person name="Smart L.B."/>
            <person name="Muchero W."/>
        </authorList>
    </citation>
    <scope>NUCLEOTIDE SEQUENCE</scope>
    <source>
        <tissue evidence="2">Shoot tip</tissue>
    </source>
</reference>
<gene>
    <name evidence="2" type="ORF">OIU77_001963</name>
</gene>
<evidence type="ECO:0000313" key="2">
    <source>
        <dbReference type="EMBL" id="KAJ6371558.1"/>
    </source>
</evidence>
<dbReference type="EMBL" id="JAPFFI010000013">
    <property type="protein sequence ID" value="KAJ6371558.1"/>
    <property type="molecule type" value="Genomic_DNA"/>
</dbReference>
<protein>
    <submittedName>
        <fullName evidence="2">Uncharacterized protein</fullName>
    </submittedName>
</protein>
<keyword evidence="3" id="KW-1185">Reference proteome</keyword>
<sequence length="96" mass="9416">MLPSSSQAEKVVLSSEGSESVHNSVPLAPPLTDEGLQDPMVYEAAAAALGLGKDNSVSNGKSIEAVGNVSGGTGLTVLGSVAAGSIIGYGLCGADW</sequence>
<proteinExistence type="predicted"/>
<dbReference type="Proteomes" id="UP001141253">
    <property type="component" value="Chromosome 17"/>
</dbReference>